<comment type="caution">
    <text evidence="6">The sequence shown here is derived from an EMBL/GenBank/DDBJ whole genome shotgun (WGS) entry which is preliminary data.</text>
</comment>
<keyword evidence="2 5" id="KW-0812">Transmembrane</keyword>
<accession>A0ABQ6GVJ3</accession>
<evidence type="ECO:0000256" key="4">
    <source>
        <dbReference type="ARBA" id="ARBA00023136"/>
    </source>
</evidence>
<keyword evidence="3 5" id="KW-1133">Transmembrane helix</keyword>
<dbReference type="RefSeq" id="WP_284245883.1">
    <property type="nucleotide sequence ID" value="NZ_BSST01000001.1"/>
</dbReference>
<gene>
    <name evidence="6" type="ORF">tinsulaeT_32730</name>
</gene>
<dbReference type="InterPro" id="IPR023352">
    <property type="entry name" value="MAPEG-like_dom_sf"/>
</dbReference>
<name>A0ABQ6GVJ3_9GAMM</name>
<evidence type="ECO:0000313" key="7">
    <source>
        <dbReference type="Proteomes" id="UP001157186"/>
    </source>
</evidence>
<evidence type="ECO:0008006" key="8">
    <source>
        <dbReference type="Google" id="ProtNLM"/>
    </source>
</evidence>
<reference evidence="6 7" key="1">
    <citation type="submission" date="2023-03" db="EMBL/GenBank/DDBJ databases">
        <title>Draft genome sequence of Thalassotalea insulae KCTC 62186T.</title>
        <authorList>
            <person name="Sawabe T."/>
        </authorList>
    </citation>
    <scope>NUCLEOTIDE SEQUENCE [LARGE SCALE GENOMIC DNA]</scope>
    <source>
        <strain evidence="6 7">KCTC 62186</strain>
    </source>
</reference>
<evidence type="ECO:0000256" key="3">
    <source>
        <dbReference type="ARBA" id="ARBA00022989"/>
    </source>
</evidence>
<comment type="subcellular location">
    <subcellularLocation>
        <location evidence="1">Membrane</location>
    </subcellularLocation>
</comment>
<dbReference type="Pfam" id="PF01124">
    <property type="entry name" value="MAPEG"/>
    <property type="match status" value="1"/>
</dbReference>
<dbReference type="Gene3D" id="1.20.120.550">
    <property type="entry name" value="Membrane associated eicosanoid/glutathione metabolism-like domain"/>
    <property type="match status" value="1"/>
</dbReference>
<dbReference type="PANTHER" id="PTHR35371:SF1">
    <property type="entry name" value="BLR7753 PROTEIN"/>
    <property type="match status" value="1"/>
</dbReference>
<dbReference type="PANTHER" id="PTHR35371">
    <property type="entry name" value="INNER MEMBRANE PROTEIN"/>
    <property type="match status" value="1"/>
</dbReference>
<keyword evidence="4 5" id="KW-0472">Membrane</keyword>
<evidence type="ECO:0000256" key="2">
    <source>
        <dbReference type="ARBA" id="ARBA00022692"/>
    </source>
</evidence>
<evidence type="ECO:0000313" key="6">
    <source>
        <dbReference type="EMBL" id="GLX79933.1"/>
    </source>
</evidence>
<dbReference type="SUPFAM" id="SSF161084">
    <property type="entry name" value="MAPEG domain-like"/>
    <property type="match status" value="1"/>
</dbReference>
<dbReference type="InterPro" id="IPR001129">
    <property type="entry name" value="Membr-assoc_MAPEG"/>
</dbReference>
<keyword evidence="7" id="KW-1185">Reference proteome</keyword>
<evidence type="ECO:0000256" key="1">
    <source>
        <dbReference type="ARBA" id="ARBA00004370"/>
    </source>
</evidence>
<evidence type="ECO:0000256" key="5">
    <source>
        <dbReference type="SAM" id="Phobius"/>
    </source>
</evidence>
<organism evidence="6 7">
    <name type="scientific">Thalassotalea insulae</name>
    <dbReference type="NCBI Taxonomy" id="2056778"/>
    <lineage>
        <taxon>Bacteria</taxon>
        <taxon>Pseudomonadati</taxon>
        <taxon>Pseudomonadota</taxon>
        <taxon>Gammaproteobacteria</taxon>
        <taxon>Alteromonadales</taxon>
        <taxon>Colwelliaceae</taxon>
        <taxon>Thalassotalea</taxon>
    </lineage>
</organism>
<dbReference type="Proteomes" id="UP001157186">
    <property type="component" value="Unassembled WGS sequence"/>
</dbReference>
<proteinExistence type="predicted"/>
<dbReference type="EMBL" id="BSST01000001">
    <property type="protein sequence ID" value="GLX79933.1"/>
    <property type="molecule type" value="Genomic_DNA"/>
</dbReference>
<feature type="transmembrane region" description="Helical" evidence="5">
    <location>
        <begin position="6"/>
        <end position="24"/>
    </location>
</feature>
<protein>
    <recommendedName>
        <fullName evidence="8">MAPEG family protein</fullName>
    </recommendedName>
</protein>
<sequence>MQTTYFYLAASGILTVVLWAPYIVNRLLEWGIADFIRNYRDDFPASMQVKSTWATRAQRAHLNLVETLPAFVAVIVAASFNSNVNVEYVNLWATIFFYARVCHALVYILGTAYIRTPIYLISWLSVIIIGCETIF</sequence>